<feature type="region of interest" description="Disordered" evidence="1">
    <location>
        <begin position="59"/>
        <end position="148"/>
    </location>
</feature>
<keyword evidence="4" id="KW-1185">Reference proteome</keyword>
<name>A0ABT9UTJ1_9FIRM</name>
<dbReference type="InterPro" id="IPR005490">
    <property type="entry name" value="LD_TPept_cat_dom"/>
</dbReference>
<sequence>MKKKELFNFFKKNKAVTGAILGVIGFALVTGGVGIYRHIQNNKVLSEAKADEGKVIDNKLVSDNNLNKENTQDKKSDKKSDNKKEENNKDNNAKDKDNSKEDKSVSDNKSSSQVKENKNIKVVHKSNSSKKSTESSEQTGLAGKLASTRTAQKTNQIVLVCGSELSLWNKSNGKWNKSFETNSRHGYQGYVSASEMNEGRGATPTGAYPLLYAFGTGSNPGAGLDYRRITNNSYFVDNPHSKYYNTWYEGKGQKGEHMIDHPQYKYGIVIGYNMSHTPYKGSAIFLHCNGRGNTAGCVSVSEGNMLRLLKSVHDGAYIIISSNESNLKYY</sequence>
<evidence type="ECO:0000259" key="2">
    <source>
        <dbReference type="Pfam" id="PF03734"/>
    </source>
</evidence>
<evidence type="ECO:0000313" key="3">
    <source>
        <dbReference type="EMBL" id="MDQ0149606.1"/>
    </source>
</evidence>
<dbReference type="RefSeq" id="WP_307485280.1">
    <property type="nucleotide sequence ID" value="NZ_JAUSUF010000004.1"/>
</dbReference>
<dbReference type="Proteomes" id="UP001228504">
    <property type="component" value="Unassembled WGS sequence"/>
</dbReference>
<feature type="compositionally biased region" description="Basic and acidic residues" evidence="1">
    <location>
        <begin position="70"/>
        <end position="106"/>
    </location>
</feature>
<feature type="domain" description="L,D-TPase catalytic" evidence="2">
    <location>
        <begin position="197"/>
        <end position="320"/>
    </location>
</feature>
<dbReference type="CDD" id="cd16913">
    <property type="entry name" value="YkuD_like"/>
    <property type="match status" value="1"/>
</dbReference>
<dbReference type="PANTHER" id="PTHR38589:SF1">
    <property type="entry name" value="BLR0621 PROTEIN"/>
    <property type="match status" value="1"/>
</dbReference>
<dbReference type="PANTHER" id="PTHR38589">
    <property type="entry name" value="BLR0621 PROTEIN"/>
    <property type="match status" value="1"/>
</dbReference>
<dbReference type="EMBL" id="JAUSUF010000004">
    <property type="protein sequence ID" value="MDQ0149606.1"/>
    <property type="molecule type" value="Genomic_DNA"/>
</dbReference>
<dbReference type="Pfam" id="PF03734">
    <property type="entry name" value="YkuD"/>
    <property type="match status" value="1"/>
</dbReference>
<protein>
    <submittedName>
        <fullName evidence="3">L,D-peptidoglycan transpeptidase YkuD (ErfK/YbiS/YcfS/YnhG family)</fullName>
    </submittedName>
</protein>
<organism evidence="3 4">
    <name type="scientific">Eubacterium multiforme</name>
    <dbReference type="NCBI Taxonomy" id="83339"/>
    <lineage>
        <taxon>Bacteria</taxon>
        <taxon>Bacillati</taxon>
        <taxon>Bacillota</taxon>
        <taxon>Clostridia</taxon>
        <taxon>Eubacteriales</taxon>
        <taxon>Eubacteriaceae</taxon>
        <taxon>Eubacterium</taxon>
    </lineage>
</organism>
<proteinExistence type="predicted"/>
<evidence type="ECO:0000256" key="1">
    <source>
        <dbReference type="SAM" id="MobiDB-lite"/>
    </source>
</evidence>
<accession>A0ABT9UTJ1</accession>
<comment type="caution">
    <text evidence="3">The sequence shown here is derived from an EMBL/GenBank/DDBJ whole genome shotgun (WGS) entry which is preliminary data.</text>
</comment>
<reference evidence="3 4" key="1">
    <citation type="submission" date="2023-07" db="EMBL/GenBank/DDBJ databases">
        <title>Genomic Encyclopedia of Type Strains, Phase IV (KMG-IV): sequencing the most valuable type-strain genomes for metagenomic binning, comparative biology and taxonomic classification.</title>
        <authorList>
            <person name="Goeker M."/>
        </authorList>
    </citation>
    <scope>NUCLEOTIDE SEQUENCE [LARGE SCALE GENOMIC DNA]</scope>
    <source>
        <strain evidence="3 4">DSM 20694</strain>
    </source>
</reference>
<evidence type="ECO:0000313" key="4">
    <source>
        <dbReference type="Proteomes" id="UP001228504"/>
    </source>
</evidence>
<gene>
    <name evidence="3" type="ORF">J2S18_001537</name>
</gene>